<evidence type="ECO:0000313" key="10">
    <source>
        <dbReference type="Proteomes" id="UP001271780"/>
    </source>
</evidence>
<reference evidence="9 10" key="1">
    <citation type="submission" date="2023-08" db="EMBL/GenBank/DDBJ databases">
        <title>Implementing the SeqCode for naming new Mesorhizobium species isolated from Vachellia karroo root nodules.</title>
        <authorList>
            <person name="Van Lill M."/>
        </authorList>
    </citation>
    <scope>NUCLEOTIDE SEQUENCE [LARGE SCALE GENOMIC DNA]</scope>
    <source>
        <strain evidence="9 10">VK23A</strain>
    </source>
</reference>
<feature type="transmembrane region" description="Helical" evidence="7">
    <location>
        <begin position="82"/>
        <end position="103"/>
    </location>
</feature>
<feature type="transmembrane region" description="Helical" evidence="7">
    <location>
        <begin position="163"/>
        <end position="191"/>
    </location>
</feature>
<organism evidence="9 10">
    <name type="scientific">Mesorhizobium dulcispinae</name>
    <dbReference type="NCBI Taxonomy" id="3072316"/>
    <lineage>
        <taxon>Bacteria</taxon>
        <taxon>Pseudomonadati</taxon>
        <taxon>Pseudomonadota</taxon>
        <taxon>Alphaproteobacteria</taxon>
        <taxon>Hyphomicrobiales</taxon>
        <taxon>Phyllobacteriaceae</taxon>
        <taxon>Mesorhizobium</taxon>
    </lineage>
</organism>
<evidence type="ECO:0000256" key="5">
    <source>
        <dbReference type="ARBA" id="ARBA00022989"/>
    </source>
</evidence>
<dbReference type="InterPro" id="IPR051393">
    <property type="entry name" value="ABC_transporter_permease"/>
</dbReference>
<evidence type="ECO:0000256" key="2">
    <source>
        <dbReference type="ARBA" id="ARBA00022448"/>
    </source>
</evidence>
<gene>
    <name evidence="9" type="ORF">RFM27_05340</name>
</gene>
<evidence type="ECO:0000313" key="9">
    <source>
        <dbReference type="EMBL" id="MDX8471489.1"/>
    </source>
</evidence>
<protein>
    <submittedName>
        <fullName evidence="9">Sugar ABC transporter permease</fullName>
    </submittedName>
</protein>
<dbReference type="EMBL" id="JAVIIZ010000002">
    <property type="protein sequence ID" value="MDX8471489.1"/>
    <property type="molecule type" value="Genomic_DNA"/>
</dbReference>
<dbReference type="RefSeq" id="WP_320315964.1">
    <property type="nucleotide sequence ID" value="NZ_JAVIIX010000003.1"/>
</dbReference>
<evidence type="ECO:0000256" key="6">
    <source>
        <dbReference type="ARBA" id="ARBA00023136"/>
    </source>
</evidence>
<keyword evidence="3" id="KW-1003">Cell membrane</keyword>
<evidence type="ECO:0000259" key="8">
    <source>
        <dbReference type="PROSITE" id="PS50928"/>
    </source>
</evidence>
<keyword evidence="6 7" id="KW-0472">Membrane</keyword>
<feature type="transmembrane region" description="Helical" evidence="7">
    <location>
        <begin position="211"/>
        <end position="238"/>
    </location>
</feature>
<dbReference type="InterPro" id="IPR035906">
    <property type="entry name" value="MetI-like_sf"/>
</dbReference>
<keyword evidence="2" id="KW-0813">Transport</keyword>
<dbReference type="CDD" id="cd06261">
    <property type="entry name" value="TM_PBP2"/>
    <property type="match status" value="1"/>
</dbReference>
<name>A0ABU4XD68_9HYPH</name>
<keyword evidence="10" id="KW-1185">Reference proteome</keyword>
<keyword evidence="5 7" id="KW-1133">Transmembrane helix</keyword>
<dbReference type="PANTHER" id="PTHR30193">
    <property type="entry name" value="ABC TRANSPORTER PERMEASE PROTEIN"/>
    <property type="match status" value="1"/>
</dbReference>
<comment type="subcellular location">
    <subcellularLocation>
        <location evidence="1">Cell membrane</location>
        <topology evidence="1">Multi-pass membrane protein</topology>
    </subcellularLocation>
</comment>
<evidence type="ECO:0000256" key="4">
    <source>
        <dbReference type="ARBA" id="ARBA00022692"/>
    </source>
</evidence>
<dbReference type="SUPFAM" id="SSF161098">
    <property type="entry name" value="MetI-like"/>
    <property type="match status" value="1"/>
</dbReference>
<dbReference type="PROSITE" id="PS50928">
    <property type="entry name" value="ABC_TM1"/>
    <property type="match status" value="1"/>
</dbReference>
<evidence type="ECO:0000256" key="7">
    <source>
        <dbReference type="SAM" id="Phobius"/>
    </source>
</evidence>
<accession>A0ABU4XD68</accession>
<evidence type="ECO:0000256" key="1">
    <source>
        <dbReference type="ARBA" id="ARBA00004651"/>
    </source>
</evidence>
<keyword evidence="4 7" id="KW-0812">Transmembrane</keyword>
<proteinExistence type="predicted"/>
<comment type="caution">
    <text evidence="9">The sequence shown here is derived from an EMBL/GenBank/DDBJ whole genome shotgun (WGS) entry which is preliminary data.</text>
</comment>
<feature type="transmembrane region" description="Helical" evidence="7">
    <location>
        <begin position="115"/>
        <end position="135"/>
    </location>
</feature>
<evidence type="ECO:0000256" key="3">
    <source>
        <dbReference type="ARBA" id="ARBA00022475"/>
    </source>
</evidence>
<dbReference type="InterPro" id="IPR000515">
    <property type="entry name" value="MetI-like"/>
</dbReference>
<feature type="transmembrane region" description="Helical" evidence="7">
    <location>
        <begin position="21"/>
        <end position="45"/>
    </location>
</feature>
<dbReference type="Gene3D" id="1.10.3720.10">
    <property type="entry name" value="MetI-like"/>
    <property type="match status" value="1"/>
</dbReference>
<sequence length="301" mass="33573">MTMLSSPRRPRDIALREPRGLMLALPAVFLLVGIFVVPIVIVIGVSLTDYNFGDSGAGFVGLRNYREFLGDPTALQALWHSIYYTLIVAPLTLCLGLFIACLIQARERFRHFYEIIFFLPVTSTFVAMALVWQFLLHGRIGPINEWLVRLGLERIDFLTDPEYALITLSAIGVWQLVGQSTILFLAGLAAIPQDIYDAGALDGMDQGWDRFSTLTFPLITPTALFVLITTTITAFQVFDSVAALTKGGPGISTQTLLYKIYLEAYQYSNTSYAATLSVLFLAIIFTFTLFQLFVANRNVHY</sequence>
<feature type="transmembrane region" description="Helical" evidence="7">
    <location>
        <begin position="272"/>
        <end position="295"/>
    </location>
</feature>
<dbReference type="PANTHER" id="PTHR30193:SF37">
    <property type="entry name" value="INNER MEMBRANE ABC TRANSPORTER PERMEASE PROTEIN YCJO"/>
    <property type="match status" value="1"/>
</dbReference>
<dbReference type="Proteomes" id="UP001271780">
    <property type="component" value="Unassembled WGS sequence"/>
</dbReference>
<feature type="domain" description="ABC transmembrane type-1" evidence="8">
    <location>
        <begin position="78"/>
        <end position="291"/>
    </location>
</feature>